<dbReference type="EMBL" id="JAFIRN010000007">
    <property type="protein sequence ID" value="KAG5845391.1"/>
    <property type="molecule type" value="Genomic_DNA"/>
</dbReference>
<name>A0A9D3MC15_ANGAN</name>
<keyword evidence="3" id="KW-1185">Reference proteome</keyword>
<protein>
    <submittedName>
        <fullName evidence="2">Uncharacterized protein</fullName>
    </submittedName>
</protein>
<gene>
    <name evidence="2" type="ORF">ANANG_G00138460</name>
</gene>
<keyword evidence="1" id="KW-0732">Signal</keyword>
<evidence type="ECO:0000256" key="1">
    <source>
        <dbReference type="SAM" id="SignalP"/>
    </source>
</evidence>
<accession>A0A9D3MC15</accession>
<evidence type="ECO:0000313" key="2">
    <source>
        <dbReference type="EMBL" id="KAG5845391.1"/>
    </source>
</evidence>
<reference evidence="2" key="1">
    <citation type="submission" date="2021-01" db="EMBL/GenBank/DDBJ databases">
        <title>A chromosome-scale assembly of European eel, Anguilla anguilla.</title>
        <authorList>
            <person name="Henkel C."/>
            <person name="Jong-Raadsen S.A."/>
            <person name="Dufour S."/>
            <person name="Weltzien F.-A."/>
            <person name="Palstra A.P."/>
            <person name="Pelster B."/>
            <person name="Spaink H.P."/>
            <person name="Van Den Thillart G.E."/>
            <person name="Jansen H."/>
            <person name="Zahm M."/>
            <person name="Klopp C."/>
            <person name="Cedric C."/>
            <person name="Louis A."/>
            <person name="Berthelot C."/>
            <person name="Parey E."/>
            <person name="Roest Crollius H."/>
            <person name="Montfort J."/>
            <person name="Robinson-Rechavi M."/>
            <person name="Bucao C."/>
            <person name="Bouchez O."/>
            <person name="Gislard M."/>
            <person name="Lluch J."/>
            <person name="Milhes M."/>
            <person name="Lampietro C."/>
            <person name="Lopez Roques C."/>
            <person name="Donnadieu C."/>
            <person name="Braasch I."/>
            <person name="Desvignes T."/>
            <person name="Postlethwait J."/>
            <person name="Bobe J."/>
            <person name="Guiguen Y."/>
            <person name="Dirks R."/>
        </authorList>
    </citation>
    <scope>NUCLEOTIDE SEQUENCE</scope>
    <source>
        <strain evidence="2">Tag_6206</strain>
        <tissue evidence="2">Liver</tissue>
    </source>
</reference>
<feature type="signal peptide" evidence="1">
    <location>
        <begin position="1"/>
        <end position="29"/>
    </location>
</feature>
<organism evidence="2 3">
    <name type="scientific">Anguilla anguilla</name>
    <name type="common">European freshwater eel</name>
    <name type="synonym">Muraena anguilla</name>
    <dbReference type="NCBI Taxonomy" id="7936"/>
    <lineage>
        <taxon>Eukaryota</taxon>
        <taxon>Metazoa</taxon>
        <taxon>Chordata</taxon>
        <taxon>Craniata</taxon>
        <taxon>Vertebrata</taxon>
        <taxon>Euteleostomi</taxon>
        <taxon>Actinopterygii</taxon>
        <taxon>Neopterygii</taxon>
        <taxon>Teleostei</taxon>
        <taxon>Anguilliformes</taxon>
        <taxon>Anguillidae</taxon>
        <taxon>Anguilla</taxon>
    </lineage>
</organism>
<dbReference type="Proteomes" id="UP001044222">
    <property type="component" value="Chromosome 7"/>
</dbReference>
<sequence length="165" mass="17746">MPNNWIWNVSSRLTQLITRALLLGNLVNAEQLELDHYAVSRPGGGLAVPDAALVPRGASCAQTKRETWWDPGRSGAVQSRTGPVARTLRYIGQDQRREGRLWTSPDEGGGTVSLPLRDCKARTRTGAGADSLSSYRAQQGLCVVTSGTSRTYSGRQSGPGRRPAA</sequence>
<evidence type="ECO:0000313" key="3">
    <source>
        <dbReference type="Proteomes" id="UP001044222"/>
    </source>
</evidence>
<feature type="chain" id="PRO_5038601652" evidence="1">
    <location>
        <begin position="30"/>
        <end position="165"/>
    </location>
</feature>
<comment type="caution">
    <text evidence="2">The sequence shown here is derived from an EMBL/GenBank/DDBJ whole genome shotgun (WGS) entry which is preliminary data.</text>
</comment>
<proteinExistence type="predicted"/>
<dbReference type="AlphaFoldDB" id="A0A9D3MC15"/>